<name>A0A834XZA0_APHGI</name>
<dbReference type="OrthoDB" id="6342160at2759"/>
<dbReference type="GO" id="GO:0005912">
    <property type="term" value="C:adherens junction"/>
    <property type="evidence" value="ECO:0007669"/>
    <property type="project" value="TreeGrafter"/>
</dbReference>
<dbReference type="GO" id="GO:0005737">
    <property type="term" value="C:cytoplasm"/>
    <property type="evidence" value="ECO:0007669"/>
    <property type="project" value="UniProtKB-SubCell"/>
</dbReference>
<dbReference type="Proteomes" id="UP000639338">
    <property type="component" value="Unassembled WGS sequence"/>
</dbReference>
<protein>
    <recommendedName>
        <fullName evidence="6">Serendipity locus protein alpha</fullName>
    </recommendedName>
</protein>
<dbReference type="GO" id="GO:0008013">
    <property type="term" value="F:beta-catenin binding"/>
    <property type="evidence" value="ECO:0007669"/>
    <property type="project" value="TreeGrafter"/>
</dbReference>
<evidence type="ECO:0000313" key="4">
    <source>
        <dbReference type="EMBL" id="KAF7995067.1"/>
    </source>
</evidence>
<keyword evidence="5" id="KW-1185">Reference proteome</keyword>
<comment type="subcellular location">
    <subcellularLocation>
        <location evidence="1">Cytoplasm</location>
    </subcellularLocation>
</comment>
<dbReference type="Gene3D" id="1.20.120.810">
    <property type="entry name" value="Vinculin, Vh2 four-helix bundle"/>
    <property type="match status" value="1"/>
</dbReference>
<feature type="region of interest" description="Disordered" evidence="3">
    <location>
        <begin position="687"/>
        <end position="708"/>
    </location>
</feature>
<dbReference type="GO" id="GO:0007349">
    <property type="term" value="P:cellularization"/>
    <property type="evidence" value="ECO:0007669"/>
    <property type="project" value="InterPro"/>
</dbReference>
<evidence type="ECO:0008006" key="6">
    <source>
        <dbReference type="Google" id="ProtNLM"/>
    </source>
</evidence>
<sequence>MSLKTKRMKEILDPIAAQINKLEGILTKNVDNPLELESTKCELLKHLNLLSDKLKIVSNDEAKDYQKTKEDITAMIEDFCCSKKISNGENIKATSASDILDNFTSALQLLEDLECFEIKQQLQDALDYVAEMGEINEIEDFQNIKELGINLLETLTPLQLYGKNLISKLLKDKLTLYICQLCTTFTMLAQLVEEQHNINLPIYNTKKYICQRACWCLKMIINILDIKNPQEAEEDDEENNFVYKMDLALDMISKFSGKKPDEQKILIDDLWIAIEDVFSHAMVIAQVCQPDDFKAITGVSQTIMSEFENLKEQITSSKTDEMLNSLLINTFTDALYRLERKVNISVLSLVMEVFMDPCCSLKKLVQMCGNTLAADKRSKNDLSNAIEMFDQATDKTMLIGLYAISSCGDVNRVNKIKNYLASLESLEGELVPAIVSFYLHPDNKEIRTGVKLLVNQWKIEIKKLHNAINLIIDSSAYCDVVLDSLQIRVAAMNDCLDNHFVISKIQVQEIVQRACTLVTQVTDTVDDIGHDNIEQQTKMTIRELKAAIFEIVAASEKYLNGIVTEPVQLKVIKRCELLISVIKNLQPALIILMNNSHSIKSINEKSQSHAINYCNGSRLNVGSSICKLPFDGKSITYVRTPYTVKNFKPHVSIQRGDSPAKLPVNMSSLIPYIKKGYTLRNERSIMYKTPQKTGNKKQQSTNKNSEFNSRNLSCIRQHLFSRDSIDQHDSLDLSNESFDLTNILEKITGLSSSLNSTIKAPINDPKTYIDLPKKKL</sequence>
<dbReference type="GO" id="GO:0051015">
    <property type="term" value="F:actin filament binding"/>
    <property type="evidence" value="ECO:0007669"/>
    <property type="project" value="TreeGrafter"/>
</dbReference>
<dbReference type="PANTHER" id="PTHR18914:SF33">
    <property type="entry name" value="RE47911P-RELATED"/>
    <property type="match status" value="1"/>
</dbReference>
<dbReference type="GO" id="GO:0098609">
    <property type="term" value="P:cell-cell adhesion"/>
    <property type="evidence" value="ECO:0007669"/>
    <property type="project" value="TreeGrafter"/>
</dbReference>
<accession>A0A834XZA0</accession>
<evidence type="ECO:0000256" key="1">
    <source>
        <dbReference type="ARBA" id="ARBA00004496"/>
    </source>
</evidence>
<evidence type="ECO:0000256" key="3">
    <source>
        <dbReference type="SAM" id="MobiDB-lite"/>
    </source>
</evidence>
<dbReference type="GO" id="GO:0016477">
    <property type="term" value="P:cell migration"/>
    <property type="evidence" value="ECO:0007669"/>
    <property type="project" value="TreeGrafter"/>
</dbReference>
<comment type="caution">
    <text evidence="4">The sequence shown here is derived from an EMBL/GenBank/DDBJ whole genome shotgun (WGS) entry which is preliminary data.</text>
</comment>
<gene>
    <name evidence="4" type="ORF">HCN44_004539</name>
</gene>
<dbReference type="InterPro" id="IPR008837">
    <property type="entry name" value="Serendipity_A"/>
</dbReference>
<evidence type="ECO:0000256" key="2">
    <source>
        <dbReference type="ARBA" id="ARBA00022490"/>
    </source>
</evidence>
<dbReference type="PANTHER" id="PTHR18914">
    <property type="entry name" value="ALPHA CATENIN"/>
    <property type="match status" value="1"/>
</dbReference>
<organism evidence="4 5">
    <name type="scientific">Aphidius gifuensis</name>
    <name type="common">Parasitoid wasp</name>
    <dbReference type="NCBI Taxonomy" id="684658"/>
    <lineage>
        <taxon>Eukaryota</taxon>
        <taxon>Metazoa</taxon>
        <taxon>Ecdysozoa</taxon>
        <taxon>Arthropoda</taxon>
        <taxon>Hexapoda</taxon>
        <taxon>Insecta</taxon>
        <taxon>Pterygota</taxon>
        <taxon>Neoptera</taxon>
        <taxon>Endopterygota</taxon>
        <taxon>Hymenoptera</taxon>
        <taxon>Apocrita</taxon>
        <taxon>Ichneumonoidea</taxon>
        <taxon>Braconidae</taxon>
        <taxon>Aphidiinae</taxon>
        <taxon>Aphidius</taxon>
    </lineage>
</organism>
<evidence type="ECO:0000313" key="5">
    <source>
        <dbReference type="Proteomes" id="UP000639338"/>
    </source>
</evidence>
<dbReference type="AlphaFoldDB" id="A0A834XZA0"/>
<feature type="compositionally biased region" description="Polar residues" evidence="3">
    <location>
        <begin position="690"/>
        <end position="708"/>
    </location>
</feature>
<dbReference type="Pfam" id="PF05482">
    <property type="entry name" value="Serendipity_A"/>
    <property type="match status" value="1"/>
</dbReference>
<dbReference type="EMBL" id="JACMRX010000002">
    <property type="protein sequence ID" value="KAF7995067.1"/>
    <property type="molecule type" value="Genomic_DNA"/>
</dbReference>
<reference evidence="4 5" key="1">
    <citation type="submission" date="2020-08" db="EMBL/GenBank/DDBJ databases">
        <title>Aphidius gifuensis genome sequencing and assembly.</title>
        <authorList>
            <person name="Du Z."/>
        </authorList>
    </citation>
    <scope>NUCLEOTIDE SEQUENCE [LARGE SCALE GENOMIC DNA]</scope>
    <source>
        <strain evidence="4">YNYX2018</strain>
        <tissue evidence="4">Adults</tissue>
    </source>
</reference>
<keyword evidence="2" id="KW-0963">Cytoplasm</keyword>
<proteinExistence type="predicted"/>
<dbReference type="GO" id="GO:0016342">
    <property type="term" value="C:catenin complex"/>
    <property type="evidence" value="ECO:0007669"/>
    <property type="project" value="TreeGrafter"/>
</dbReference>